<dbReference type="Proteomes" id="UP000091956">
    <property type="component" value="Unassembled WGS sequence"/>
</dbReference>
<keyword evidence="5" id="KW-1185">Reference proteome</keyword>
<accession>A0A1B8GSN9</accession>
<reference evidence="5" key="2">
    <citation type="journal article" date="2018" name="Nat. Commun.">
        <title>Extreme sensitivity to ultraviolet light in the fungal pathogen causing white-nose syndrome of bats.</title>
        <authorList>
            <person name="Palmer J.M."/>
            <person name="Drees K.P."/>
            <person name="Foster J.T."/>
            <person name="Lindner D.L."/>
        </authorList>
    </citation>
    <scope>NUCLEOTIDE SEQUENCE [LARGE SCALE GENOMIC DNA]</scope>
    <source>
        <strain evidence="5">UAMH 10579</strain>
    </source>
</reference>
<protein>
    <submittedName>
        <fullName evidence="4">Uncharacterized protein</fullName>
    </submittedName>
</protein>
<dbReference type="STRING" id="342668.A0A1B8GSN9"/>
<dbReference type="InterPro" id="IPR024134">
    <property type="entry name" value="SOD_Cu/Zn_/chaperone"/>
</dbReference>
<name>A0A1B8GSN9_9PEZI</name>
<feature type="chain" id="PRO_5008608944" evidence="3">
    <location>
        <begin position="20"/>
        <end position="244"/>
    </location>
</feature>
<organism evidence="4 5">
    <name type="scientific">Pseudogymnoascus verrucosus</name>
    <dbReference type="NCBI Taxonomy" id="342668"/>
    <lineage>
        <taxon>Eukaryota</taxon>
        <taxon>Fungi</taxon>
        <taxon>Dikarya</taxon>
        <taxon>Ascomycota</taxon>
        <taxon>Pezizomycotina</taxon>
        <taxon>Leotiomycetes</taxon>
        <taxon>Thelebolales</taxon>
        <taxon>Thelebolaceae</taxon>
        <taxon>Pseudogymnoascus</taxon>
    </lineage>
</organism>
<dbReference type="RefSeq" id="XP_018132568.1">
    <property type="nucleotide sequence ID" value="XM_018272835.2"/>
</dbReference>
<proteinExistence type="predicted"/>
<feature type="compositionally biased region" description="Gly residues" evidence="1">
    <location>
        <begin position="183"/>
        <end position="203"/>
    </location>
</feature>
<dbReference type="Gene3D" id="2.60.40.200">
    <property type="entry name" value="Superoxide dismutase, copper/zinc binding domain"/>
    <property type="match status" value="1"/>
</dbReference>
<reference evidence="4 5" key="1">
    <citation type="submission" date="2016-03" db="EMBL/GenBank/DDBJ databases">
        <title>Comparative genomics of Pseudogymnoascus destructans, the fungus causing white-nose syndrome of bats.</title>
        <authorList>
            <person name="Palmer J.M."/>
            <person name="Drees K.P."/>
            <person name="Foster J.T."/>
            <person name="Lindner D.L."/>
        </authorList>
    </citation>
    <scope>NUCLEOTIDE SEQUENCE [LARGE SCALE GENOMIC DNA]</scope>
    <source>
        <strain evidence="4 5">UAMH 10579</strain>
    </source>
</reference>
<dbReference type="GO" id="GO:0005507">
    <property type="term" value="F:copper ion binding"/>
    <property type="evidence" value="ECO:0007669"/>
    <property type="project" value="InterPro"/>
</dbReference>
<sequence>MRSTLMLAVASALVATTVASDAPKVTGNPTDVTYKAQIADDNKNGVSGFVEIAAGPQGNGADIKYQFNLPAEGGPFTFHIHENPVNATGLCASTGAHLDPYNAGEKPACDTTNLAACQVGDLSGKIGDKLPSGGNTGELDDAFTSLVVGAPAFIGNRSIVVHASDKTRIACANFELVNSNGGGAGSGGGSASPTGGAGGGGSATNGTATRPSVTPTATHTGAAAVVSGSVLGFLGVLAVGAALL</sequence>
<dbReference type="PANTHER" id="PTHR10003">
    <property type="entry name" value="SUPEROXIDE DISMUTASE CU-ZN -RELATED"/>
    <property type="match status" value="1"/>
</dbReference>
<dbReference type="OrthoDB" id="159229at2759"/>
<feature type="transmembrane region" description="Helical" evidence="2">
    <location>
        <begin position="221"/>
        <end position="243"/>
    </location>
</feature>
<dbReference type="SUPFAM" id="SSF49329">
    <property type="entry name" value="Cu,Zn superoxide dismutase-like"/>
    <property type="match status" value="1"/>
</dbReference>
<evidence type="ECO:0000256" key="2">
    <source>
        <dbReference type="SAM" id="Phobius"/>
    </source>
</evidence>
<gene>
    <name evidence="4" type="ORF">VE01_03340</name>
</gene>
<keyword evidence="2" id="KW-1133">Transmembrane helix</keyword>
<evidence type="ECO:0000256" key="3">
    <source>
        <dbReference type="SAM" id="SignalP"/>
    </source>
</evidence>
<dbReference type="AlphaFoldDB" id="A0A1B8GSN9"/>
<keyword evidence="3" id="KW-0732">Signal</keyword>
<keyword evidence="2" id="KW-0812">Transmembrane</keyword>
<evidence type="ECO:0000256" key="1">
    <source>
        <dbReference type="SAM" id="MobiDB-lite"/>
    </source>
</evidence>
<dbReference type="InterPro" id="IPR036423">
    <property type="entry name" value="SOD-like_Cu/Zn_dom_sf"/>
</dbReference>
<feature type="region of interest" description="Disordered" evidence="1">
    <location>
        <begin position="183"/>
        <end position="215"/>
    </location>
</feature>
<dbReference type="GeneID" id="28836726"/>
<evidence type="ECO:0000313" key="5">
    <source>
        <dbReference type="Proteomes" id="UP000091956"/>
    </source>
</evidence>
<dbReference type="EMBL" id="KV460215">
    <property type="protein sequence ID" value="OBT98835.1"/>
    <property type="molecule type" value="Genomic_DNA"/>
</dbReference>
<dbReference type="GO" id="GO:0006801">
    <property type="term" value="P:superoxide metabolic process"/>
    <property type="evidence" value="ECO:0007669"/>
    <property type="project" value="InterPro"/>
</dbReference>
<evidence type="ECO:0000313" key="4">
    <source>
        <dbReference type="EMBL" id="OBT98835.1"/>
    </source>
</evidence>
<keyword evidence="2" id="KW-0472">Membrane</keyword>
<feature type="signal peptide" evidence="3">
    <location>
        <begin position="1"/>
        <end position="19"/>
    </location>
</feature>